<protein>
    <submittedName>
        <fullName evidence="1">Uncharacterized protein</fullName>
    </submittedName>
</protein>
<reference evidence="1 2" key="1">
    <citation type="submission" date="2016-10" db="EMBL/GenBank/DDBJ databases">
        <authorList>
            <person name="Varghese N."/>
            <person name="Submissions S."/>
        </authorList>
    </citation>
    <scope>NUCLEOTIDE SEQUENCE [LARGE SCALE GENOMIC DNA]</scope>
    <source>
        <strain evidence="1 2">BS2976</strain>
    </source>
</reference>
<proteinExistence type="predicted"/>
<dbReference type="EMBL" id="FNKM01000002">
    <property type="protein sequence ID" value="SDR30873.1"/>
    <property type="molecule type" value="Genomic_DNA"/>
</dbReference>
<evidence type="ECO:0000313" key="1">
    <source>
        <dbReference type="EMBL" id="SDR30873.1"/>
    </source>
</evidence>
<comment type="caution">
    <text evidence="1">The sequence shown here is derived from an EMBL/GenBank/DDBJ whole genome shotgun (WGS) entry which is preliminary data.</text>
</comment>
<accession>A0ABY0TS19</accession>
<gene>
    <name evidence="1" type="ORF">SAMN04490186_4959</name>
</gene>
<organism evidence="1 2">
    <name type="scientific">Pseudomonas grimontii</name>
    <dbReference type="NCBI Taxonomy" id="129847"/>
    <lineage>
        <taxon>Bacteria</taxon>
        <taxon>Pseudomonadati</taxon>
        <taxon>Pseudomonadota</taxon>
        <taxon>Gammaproteobacteria</taxon>
        <taxon>Pseudomonadales</taxon>
        <taxon>Pseudomonadaceae</taxon>
        <taxon>Pseudomonas</taxon>
    </lineage>
</organism>
<dbReference type="RefSeq" id="WP_159440131.1">
    <property type="nucleotide sequence ID" value="NZ_FNKM01000002.1"/>
</dbReference>
<sequence length="47" mass="5200">MRNFKLSPPLSGLIAAHQKILDTRKDKYPLNTVIQNVGVCPHSGQRG</sequence>
<name>A0ABY0TS19_9PSED</name>
<keyword evidence="2" id="KW-1185">Reference proteome</keyword>
<evidence type="ECO:0000313" key="2">
    <source>
        <dbReference type="Proteomes" id="UP000198740"/>
    </source>
</evidence>
<dbReference type="Proteomes" id="UP000198740">
    <property type="component" value="Unassembled WGS sequence"/>
</dbReference>